<name>A0A2Z3LI21_9BACT</name>
<sequence length="270" mass="30092">MQLSILTSCLNDVITKYLATRLPACQICFFRFCFGSLVLLPIGCYKYALTTTRFTLHLVRGFFLAVAMGLYCYGLAYVPMSTAIVIGFTNPVFVLILANIFLRENISWPIWLATLLSFVAIVIVFQPTMVNHYMAALACIAATVVFALLDVINKRYISREPMLALLFFSNAVAAFCIFPFAYLSWQKPTLVQLLSLGLLGIGSNLILYFLLRAFALAAVTALAPIKYTELLYSVLFGILFFNEWPLGTTYIGAACIIAATSFVAYYQNRL</sequence>
<dbReference type="Pfam" id="PF00892">
    <property type="entry name" value="EamA"/>
    <property type="match status" value="2"/>
</dbReference>
<dbReference type="PANTHER" id="PTHR22911:SF6">
    <property type="entry name" value="SOLUTE CARRIER FAMILY 35 MEMBER G1"/>
    <property type="match status" value="1"/>
</dbReference>
<keyword evidence="4 5" id="KW-0472">Membrane</keyword>
<keyword evidence="2 5" id="KW-0812">Transmembrane</keyword>
<dbReference type="Proteomes" id="UP000245872">
    <property type="component" value="Chromosome"/>
</dbReference>
<feature type="domain" description="EamA" evidence="6">
    <location>
        <begin position="135"/>
        <end position="263"/>
    </location>
</feature>
<comment type="subcellular location">
    <subcellularLocation>
        <location evidence="1">Membrane</location>
        <topology evidence="1">Multi-pass membrane protein</topology>
    </subcellularLocation>
</comment>
<organism evidence="7 8">
    <name type="scientific">Candidatus Cardinium hertigii</name>
    <dbReference type="NCBI Taxonomy" id="247481"/>
    <lineage>
        <taxon>Bacteria</taxon>
        <taxon>Pseudomonadati</taxon>
        <taxon>Bacteroidota</taxon>
        <taxon>Cytophagia</taxon>
        <taxon>Cytophagales</taxon>
        <taxon>Amoebophilaceae</taxon>
        <taxon>Candidatus Cardinium</taxon>
    </lineage>
</organism>
<evidence type="ECO:0000313" key="8">
    <source>
        <dbReference type="Proteomes" id="UP000245872"/>
    </source>
</evidence>
<keyword evidence="3 5" id="KW-1133">Transmembrane helix</keyword>
<feature type="transmembrane region" description="Helical" evidence="5">
    <location>
        <begin position="82"/>
        <end position="102"/>
    </location>
</feature>
<evidence type="ECO:0000259" key="6">
    <source>
        <dbReference type="Pfam" id="PF00892"/>
    </source>
</evidence>
<evidence type="ECO:0000256" key="1">
    <source>
        <dbReference type="ARBA" id="ARBA00004141"/>
    </source>
</evidence>
<dbReference type="SUPFAM" id="SSF103481">
    <property type="entry name" value="Multidrug resistance efflux transporter EmrE"/>
    <property type="match status" value="2"/>
</dbReference>
<dbReference type="KEGG" id="cher:DK880_00372"/>
<proteinExistence type="predicted"/>
<keyword evidence="8" id="KW-1185">Reference proteome</keyword>
<dbReference type="InterPro" id="IPR037185">
    <property type="entry name" value="EmrE-like"/>
</dbReference>
<feature type="domain" description="EamA" evidence="6">
    <location>
        <begin position="6"/>
        <end position="125"/>
    </location>
</feature>
<evidence type="ECO:0000313" key="7">
    <source>
        <dbReference type="EMBL" id="AWN81700.1"/>
    </source>
</evidence>
<feature type="transmembrane region" description="Helical" evidence="5">
    <location>
        <begin position="191"/>
        <end position="211"/>
    </location>
</feature>
<reference evidence="7 8" key="1">
    <citation type="submission" date="2018-05" db="EMBL/GenBank/DDBJ databases">
        <title>Candidatus Cardinium hertigii Genome Assembly.</title>
        <authorList>
            <person name="Showmaker K.C."/>
            <person name="Walden K.O."/>
            <person name="Fields C.J."/>
            <person name="Lambert K.N."/>
            <person name="Hudson M.E."/>
        </authorList>
    </citation>
    <scope>NUCLEOTIDE SEQUENCE [LARGE SCALE GENOMIC DNA]</scope>
    <source>
        <strain evidence="8">cHgTN10</strain>
    </source>
</reference>
<dbReference type="PANTHER" id="PTHR22911">
    <property type="entry name" value="ACYL-MALONYL CONDENSING ENZYME-RELATED"/>
    <property type="match status" value="1"/>
</dbReference>
<gene>
    <name evidence="7" type="primary">ribN</name>
    <name evidence="7" type="ORF">DK880_00372</name>
</gene>
<dbReference type="GO" id="GO:0016020">
    <property type="term" value="C:membrane"/>
    <property type="evidence" value="ECO:0007669"/>
    <property type="project" value="UniProtKB-SubCell"/>
</dbReference>
<feature type="transmembrane region" description="Helical" evidence="5">
    <location>
        <begin position="133"/>
        <end position="152"/>
    </location>
</feature>
<feature type="transmembrane region" description="Helical" evidence="5">
    <location>
        <begin position="247"/>
        <end position="266"/>
    </location>
</feature>
<feature type="transmembrane region" description="Helical" evidence="5">
    <location>
        <begin position="218"/>
        <end position="241"/>
    </location>
</feature>
<dbReference type="AlphaFoldDB" id="A0A2Z3LI21"/>
<evidence type="ECO:0000256" key="4">
    <source>
        <dbReference type="ARBA" id="ARBA00023136"/>
    </source>
</evidence>
<accession>A0A2Z3LI21</accession>
<evidence type="ECO:0000256" key="5">
    <source>
        <dbReference type="SAM" id="Phobius"/>
    </source>
</evidence>
<feature type="transmembrane region" description="Helical" evidence="5">
    <location>
        <begin position="109"/>
        <end position="127"/>
    </location>
</feature>
<protein>
    <submittedName>
        <fullName evidence="7">Riboflavin transporter</fullName>
    </submittedName>
</protein>
<evidence type="ECO:0000256" key="2">
    <source>
        <dbReference type="ARBA" id="ARBA00022692"/>
    </source>
</evidence>
<feature type="transmembrane region" description="Helical" evidence="5">
    <location>
        <begin position="20"/>
        <end position="42"/>
    </location>
</feature>
<dbReference type="EMBL" id="CP029619">
    <property type="protein sequence ID" value="AWN81700.1"/>
    <property type="molecule type" value="Genomic_DNA"/>
</dbReference>
<dbReference type="InterPro" id="IPR000620">
    <property type="entry name" value="EamA_dom"/>
</dbReference>
<feature type="transmembrane region" description="Helical" evidence="5">
    <location>
        <begin position="54"/>
        <end position="76"/>
    </location>
</feature>
<feature type="transmembrane region" description="Helical" evidence="5">
    <location>
        <begin position="164"/>
        <end position="185"/>
    </location>
</feature>
<evidence type="ECO:0000256" key="3">
    <source>
        <dbReference type="ARBA" id="ARBA00022989"/>
    </source>
</evidence>